<dbReference type="Gene3D" id="3.30.750.70">
    <property type="entry name" value="4-hydroxybutyrate coenzyme like domains"/>
    <property type="match status" value="1"/>
</dbReference>
<evidence type="ECO:0000256" key="2">
    <source>
        <dbReference type="ARBA" id="ARBA00022679"/>
    </source>
</evidence>
<evidence type="ECO:0000259" key="5">
    <source>
        <dbReference type="Pfam" id="PF13336"/>
    </source>
</evidence>
<reference evidence="6" key="1">
    <citation type="submission" date="2022-09" db="EMBL/GenBank/DDBJ databases">
        <title>Actin cytoskeleton and complex cell architecture in an #Asgard archaeon.</title>
        <authorList>
            <person name="Ponce Toledo R.I."/>
            <person name="Schleper C."/>
            <person name="Rodrigues Oliveira T."/>
            <person name="Wollweber F."/>
            <person name="Xu J."/>
            <person name="Rittmann S."/>
            <person name="Klingl A."/>
            <person name="Pilhofer M."/>
        </authorList>
    </citation>
    <scope>NUCLEOTIDE SEQUENCE</scope>
    <source>
        <strain evidence="6">B-35</strain>
    </source>
</reference>
<evidence type="ECO:0000259" key="3">
    <source>
        <dbReference type="Pfam" id="PF00583"/>
    </source>
</evidence>
<feature type="domain" description="Acetyl-CoA hydrolase/transferase N-terminal" evidence="4">
    <location>
        <begin position="20"/>
        <end position="189"/>
    </location>
</feature>
<dbReference type="InterPro" id="IPR016181">
    <property type="entry name" value="Acyl_CoA_acyltransferase"/>
</dbReference>
<evidence type="ECO:0000313" key="6">
    <source>
        <dbReference type="EMBL" id="UYP45764.1"/>
    </source>
</evidence>
<evidence type="ECO:0000259" key="4">
    <source>
        <dbReference type="Pfam" id="PF02550"/>
    </source>
</evidence>
<comment type="similarity">
    <text evidence="1">Belongs to the acetyl-CoA hydrolase/transferase family.</text>
</comment>
<dbReference type="InterPro" id="IPR046433">
    <property type="entry name" value="ActCoA_hydro"/>
</dbReference>
<dbReference type="Pfam" id="PF02550">
    <property type="entry name" value="AcetylCoA_hydro"/>
    <property type="match status" value="1"/>
</dbReference>
<dbReference type="Pfam" id="PF13336">
    <property type="entry name" value="AcetylCoA_hyd_C"/>
    <property type="match status" value="1"/>
</dbReference>
<evidence type="ECO:0000256" key="1">
    <source>
        <dbReference type="ARBA" id="ARBA00009632"/>
    </source>
</evidence>
<dbReference type="SUPFAM" id="SSF55729">
    <property type="entry name" value="Acyl-CoA N-acyltransferases (Nat)"/>
    <property type="match status" value="1"/>
</dbReference>
<organism evidence="6 7">
    <name type="scientific">Candidatus Lokiarchaeum ossiferum</name>
    <dbReference type="NCBI Taxonomy" id="2951803"/>
    <lineage>
        <taxon>Archaea</taxon>
        <taxon>Promethearchaeati</taxon>
        <taxon>Promethearchaeota</taxon>
        <taxon>Promethearchaeia</taxon>
        <taxon>Promethearchaeales</taxon>
        <taxon>Promethearchaeaceae</taxon>
        <taxon>Candidatus Lokiarchaeum</taxon>
    </lineage>
</organism>
<dbReference type="Gene3D" id="3.40.1080.20">
    <property type="entry name" value="Acetyl-CoA hydrolase/transferase C-terminal domain"/>
    <property type="match status" value="1"/>
</dbReference>
<dbReference type="PANTHER" id="PTHR21432:SF20">
    <property type="entry name" value="ACETYL-COA HYDROLASE"/>
    <property type="match status" value="1"/>
</dbReference>
<evidence type="ECO:0000313" key="7">
    <source>
        <dbReference type="Proteomes" id="UP001208689"/>
    </source>
</evidence>
<keyword evidence="7" id="KW-1185">Reference proteome</keyword>
<dbReference type="CDD" id="cd04301">
    <property type="entry name" value="NAT_SF"/>
    <property type="match status" value="1"/>
</dbReference>
<gene>
    <name evidence="6" type="ORF">NEF87_002049</name>
</gene>
<dbReference type="InterPro" id="IPR037171">
    <property type="entry name" value="NagB/RpiA_transferase-like"/>
</dbReference>
<dbReference type="GO" id="GO:0016740">
    <property type="term" value="F:transferase activity"/>
    <property type="evidence" value="ECO:0007669"/>
    <property type="project" value="UniProtKB-KW"/>
</dbReference>
<dbReference type="InterPro" id="IPR003702">
    <property type="entry name" value="ActCoA_hydro_N"/>
</dbReference>
<feature type="domain" description="N-acetyltransferase" evidence="3">
    <location>
        <begin position="527"/>
        <end position="601"/>
    </location>
</feature>
<dbReference type="EC" id="2.8.3.-" evidence="6"/>
<dbReference type="Gene3D" id="3.40.630.30">
    <property type="match status" value="1"/>
</dbReference>
<protein>
    <submittedName>
        <fullName evidence="6">Butyrate:acetyl-CoA coenzyme A-transferase</fullName>
        <ecNumber evidence="6">2.8.3.-</ecNumber>
    </submittedName>
</protein>
<accession>A0ABY6HTJ0</accession>
<dbReference type="Proteomes" id="UP001208689">
    <property type="component" value="Chromosome"/>
</dbReference>
<dbReference type="InterPro" id="IPR000182">
    <property type="entry name" value="GNAT_dom"/>
</dbReference>
<feature type="domain" description="Acetyl-CoA hydrolase/transferase C-terminal" evidence="5">
    <location>
        <begin position="279"/>
        <end position="432"/>
    </location>
</feature>
<dbReference type="Pfam" id="PF00583">
    <property type="entry name" value="Acetyltransf_1"/>
    <property type="match status" value="1"/>
</dbReference>
<dbReference type="InterPro" id="IPR026888">
    <property type="entry name" value="AcetylCoA_hyd_C"/>
</dbReference>
<proteinExistence type="inferred from homology"/>
<dbReference type="SUPFAM" id="SSF100950">
    <property type="entry name" value="NagB/RpiA/CoA transferase-like"/>
    <property type="match status" value="2"/>
</dbReference>
<keyword evidence="2 6" id="KW-0808">Transferase</keyword>
<name>A0ABY6HTJ0_9ARCH</name>
<sequence length="642" mass="72775">MMTDKSENLGDWYEQNKKREIQLDQLHKIIQPGSRIFIGSGCSEPQILTTQLVKKKWRYADCEIIHFLTLSDNKFFDDRDPSLFRHHALFIGPSIRDAVNQGKADYIPISLSDIPRLFKLGRMHVDVALIQVSPPDRFGFCSLGVNVDINRTVTDVAHTVIAQINPQMPRTMGDSFIFIRDIDYFIYHEAPLIEFKYPPMDARSDRIGQHIAQIIENGSTIQFGIGSIPNAVLSHLKSKKNLAIYSEVLSDSAMDLIQSDVVNCSKNQYPHVMTSFVMGSRKLYDFVDQNPFIEFHSTEYINNLFNISRNTKQVSINAALSVSLTGQVNSDSIGYEFYSGIGGQADFTKGASLSLGGKPIICLPSTSRDGKTSRIVATLDPGAGVVITRGDVHYVVTEYGVAYLHGKSIRDRVLQMIGIAHPKFRQELLQKAKEVHYVYEDQLLPTTQDGVVIIYPDQYESTYQTKSKGDVFFRPIKPTDERMMQDLYYKLSDSDRVLRFFAPRTAFPHKETQPKVVVDYETTFVLVGIIGDEENKEMIGAGSYFLDRSTNLAEIAFTVTKEYRGQGLTRFMVNKLIIVAQEKGVKGFVGEILSNNQPMLHIIKTLPYKVEFHNYGDSLEFSFKFQNIRNMSDEKKDKTDSQ</sequence>
<dbReference type="Gene3D" id="3.40.1080.10">
    <property type="entry name" value="Glutaconate Coenzyme A-transferase"/>
    <property type="match status" value="1"/>
</dbReference>
<dbReference type="PANTHER" id="PTHR21432">
    <property type="entry name" value="ACETYL-COA HYDROLASE-RELATED"/>
    <property type="match status" value="1"/>
</dbReference>
<dbReference type="InterPro" id="IPR038460">
    <property type="entry name" value="AcetylCoA_hyd_C_sf"/>
</dbReference>
<dbReference type="EMBL" id="CP104013">
    <property type="protein sequence ID" value="UYP45764.1"/>
    <property type="molecule type" value="Genomic_DNA"/>
</dbReference>